<comment type="subcellular location">
    <subcellularLocation>
        <location evidence="1">Cell membrane</location>
        <topology evidence="1">Multi-pass membrane protein</topology>
    </subcellularLocation>
</comment>
<feature type="transmembrane region" description="Helical" evidence="6">
    <location>
        <begin position="117"/>
        <end position="142"/>
    </location>
</feature>
<dbReference type="RefSeq" id="WP_062952656.1">
    <property type="nucleotide sequence ID" value="NZ_LPVY01000021.1"/>
</dbReference>
<feature type="transmembrane region" description="Helical" evidence="6">
    <location>
        <begin position="6"/>
        <end position="29"/>
    </location>
</feature>
<protein>
    <submittedName>
        <fullName evidence="7">Threonine transporter</fullName>
    </submittedName>
</protein>
<dbReference type="OrthoDB" id="7346064at2"/>
<evidence type="ECO:0000256" key="6">
    <source>
        <dbReference type="SAM" id="Phobius"/>
    </source>
</evidence>
<keyword evidence="5 6" id="KW-0472">Membrane</keyword>
<comment type="caution">
    <text evidence="7">The sequence shown here is derived from an EMBL/GenBank/DDBJ whole genome shotgun (WGS) entry which is preliminary data.</text>
</comment>
<keyword evidence="3 6" id="KW-0812">Transmembrane</keyword>
<reference evidence="7 8" key="1">
    <citation type="submission" date="2015-12" db="EMBL/GenBank/DDBJ databases">
        <title>Genome sequence of Thalassospira lucentensis MCCC 1A02072.</title>
        <authorList>
            <person name="Lu L."/>
            <person name="Lai Q."/>
            <person name="Shao Z."/>
            <person name="Qian P."/>
        </authorList>
    </citation>
    <scope>NUCLEOTIDE SEQUENCE [LARGE SCALE GENOMIC DNA]</scope>
    <source>
        <strain evidence="7 8">MCCC 1A02072</strain>
    </source>
</reference>
<dbReference type="InterPro" id="IPR001123">
    <property type="entry name" value="LeuE-type"/>
</dbReference>
<evidence type="ECO:0000256" key="4">
    <source>
        <dbReference type="ARBA" id="ARBA00022989"/>
    </source>
</evidence>
<dbReference type="Pfam" id="PF01810">
    <property type="entry name" value="LysE"/>
    <property type="match status" value="1"/>
</dbReference>
<dbReference type="EMBL" id="LPVY01000021">
    <property type="protein sequence ID" value="KZB62076.1"/>
    <property type="molecule type" value="Genomic_DNA"/>
</dbReference>
<evidence type="ECO:0000256" key="2">
    <source>
        <dbReference type="ARBA" id="ARBA00022475"/>
    </source>
</evidence>
<evidence type="ECO:0000256" key="1">
    <source>
        <dbReference type="ARBA" id="ARBA00004651"/>
    </source>
</evidence>
<evidence type="ECO:0000313" key="8">
    <source>
        <dbReference type="Proteomes" id="UP000076335"/>
    </source>
</evidence>
<name>A0A154L1W7_9PROT</name>
<evidence type="ECO:0000313" key="7">
    <source>
        <dbReference type="EMBL" id="KZB62076.1"/>
    </source>
</evidence>
<dbReference type="PANTHER" id="PTHR30086">
    <property type="entry name" value="ARGININE EXPORTER PROTEIN ARGO"/>
    <property type="match status" value="1"/>
</dbReference>
<evidence type="ECO:0000256" key="5">
    <source>
        <dbReference type="ARBA" id="ARBA00023136"/>
    </source>
</evidence>
<dbReference type="GO" id="GO:0015171">
    <property type="term" value="F:amino acid transmembrane transporter activity"/>
    <property type="evidence" value="ECO:0007669"/>
    <property type="project" value="TreeGrafter"/>
</dbReference>
<dbReference type="PANTHER" id="PTHR30086:SF19">
    <property type="entry name" value="THREONINE EFFLUX PROTEIN"/>
    <property type="match status" value="1"/>
</dbReference>
<feature type="transmembrane region" description="Helical" evidence="6">
    <location>
        <begin position="41"/>
        <end position="65"/>
    </location>
</feature>
<proteinExistence type="predicted"/>
<keyword evidence="2" id="KW-1003">Cell membrane</keyword>
<dbReference type="Proteomes" id="UP000076335">
    <property type="component" value="Unassembled WGS sequence"/>
</dbReference>
<feature type="transmembrane region" description="Helical" evidence="6">
    <location>
        <begin position="148"/>
        <end position="168"/>
    </location>
</feature>
<keyword evidence="4 6" id="KW-1133">Transmembrane helix</keyword>
<gene>
    <name evidence="7" type="ORF">AUP42_03690</name>
</gene>
<sequence length="214" mass="23244">MDATITLIIVFAIFIPALMLPGPDFVAVVRSSMTRGTKAGLQTTIGVSAGLGLYAMLSLLGLSTLLVEYQWLTWTVRVLGGCYLIYLGMKLIRARPKADDFALTSDETTSKQRGNPVLFGFLVTMTNPKAIVLFASVFATAVTAETPVWLMVLMIGLVILSALVWYTIISLFMSSAPVMKRFTHAQHWIERVAGVCFIAIGGRILADARNPVSP</sequence>
<dbReference type="PIRSF" id="PIRSF006324">
    <property type="entry name" value="LeuE"/>
    <property type="match status" value="1"/>
</dbReference>
<dbReference type="AlphaFoldDB" id="A0A154L1W7"/>
<evidence type="ECO:0000256" key="3">
    <source>
        <dbReference type="ARBA" id="ARBA00022692"/>
    </source>
</evidence>
<organism evidence="7 8">
    <name type="scientific">Thalassospira lucentensis</name>
    <dbReference type="NCBI Taxonomy" id="168935"/>
    <lineage>
        <taxon>Bacteria</taxon>
        <taxon>Pseudomonadati</taxon>
        <taxon>Pseudomonadota</taxon>
        <taxon>Alphaproteobacteria</taxon>
        <taxon>Rhodospirillales</taxon>
        <taxon>Thalassospiraceae</taxon>
        <taxon>Thalassospira</taxon>
    </lineage>
</organism>
<accession>A0A154L1W7</accession>
<dbReference type="GO" id="GO:0005886">
    <property type="term" value="C:plasma membrane"/>
    <property type="evidence" value="ECO:0007669"/>
    <property type="project" value="UniProtKB-SubCell"/>
</dbReference>